<evidence type="ECO:0000313" key="1">
    <source>
        <dbReference type="EMBL" id="KFI24213.1"/>
    </source>
</evidence>
<dbReference type="SMART" id="SM01101">
    <property type="entry name" value="CRISPR_assoc"/>
    <property type="match status" value="1"/>
</dbReference>
<dbReference type="Gene3D" id="3.30.70.1200">
    <property type="entry name" value="Crispr-associated protein, domain 1"/>
    <property type="match status" value="1"/>
</dbReference>
<sequence length="227" mass="25391">MMYLSRLRLSRDPQVQALNALLDPAPGGEREDAHHRLIWSLFAGDPTAQRDFLWRAEGEGSFLVQSQRPPAQSPFFEPPETRDLAPDLRSGDRLSFLLRANATRDLHRGDDKKKRQRVDVVMNLLHSVPKAERNAKRLDLAGQAALEWMTAQGMRAGFTPERVEVQDYQTVTLPGYRGKRIGEPRFGILDLTGTIAVTDPDAFLAKLGQGFGRAKAFGCGLMLIRRG</sequence>
<dbReference type="Proteomes" id="UP000028824">
    <property type="component" value="Unassembled WGS sequence"/>
</dbReference>
<reference evidence="1 2" key="1">
    <citation type="submission" date="2014-03" db="EMBL/GenBank/DDBJ databases">
        <title>Genome of Paenirhodobacter enshiensis DW2-9.</title>
        <authorList>
            <person name="Wang D."/>
            <person name="Wang G."/>
        </authorList>
    </citation>
    <scope>NUCLEOTIDE SEQUENCE [LARGE SCALE GENOMIC DNA]</scope>
    <source>
        <strain evidence="1 2">DW2-9</strain>
    </source>
</reference>
<keyword evidence="2" id="KW-1185">Reference proteome</keyword>
<dbReference type="SUPFAM" id="SSF117987">
    <property type="entry name" value="CRISPR-associated protein"/>
    <property type="match status" value="2"/>
</dbReference>
<accession>A0A086XQB3</accession>
<dbReference type="NCBIfam" id="TIGR01907">
    <property type="entry name" value="casE_Cse3"/>
    <property type="match status" value="1"/>
</dbReference>
<dbReference type="STRING" id="1105367.CG50_13445"/>
<dbReference type="AlphaFoldDB" id="A0A086XQB3"/>
<dbReference type="CDD" id="cd09727">
    <property type="entry name" value="Cas6_I-E"/>
    <property type="match status" value="1"/>
</dbReference>
<evidence type="ECO:0000313" key="2">
    <source>
        <dbReference type="Proteomes" id="UP000028824"/>
    </source>
</evidence>
<dbReference type="RefSeq" id="WP_036640463.1">
    <property type="nucleotide sequence ID" value="NZ_JFZB01000063.1"/>
</dbReference>
<name>A0A086XQB3_9RHOB</name>
<dbReference type="Pfam" id="PF08798">
    <property type="entry name" value="CRISPR_assoc"/>
    <property type="match status" value="1"/>
</dbReference>
<comment type="caution">
    <text evidence="1">The sequence shown here is derived from an EMBL/GenBank/DDBJ whole genome shotgun (WGS) entry which is preliminary data.</text>
</comment>
<dbReference type="OrthoDB" id="9795689at2"/>
<dbReference type="eggNOG" id="ENOG5032TV5">
    <property type="taxonomic scope" value="Bacteria"/>
</dbReference>
<organism evidence="1 2">
    <name type="scientific">Paenirhodobacter enshiensis</name>
    <dbReference type="NCBI Taxonomy" id="1105367"/>
    <lineage>
        <taxon>Bacteria</taxon>
        <taxon>Pseudomonadati</taxon>
        <taxon>Pseudomonadota</taxon>
        <taxon>Alphaproteobacteria</taxon>
        <taxon>Rhodobacterales</taxon>
        <taxon>Rhodobacter group</taxon>
        <taxon>Paenirhodobacter</taxon>
    </lineage>
</organism>
<dbReference type="Gene3D" id="3.30.70.1210">
    <property type="entry name" value="Crispr-associated protein, domain 2"/>
    <property type="match status" value="1"/>
</dbReference>
<gene>
    <name evidence="1" type="ORF">CG50_13445</name>
</gene>
<dbReference type="InterPro" id="IPR010179">
    <property type="entry name" value="CRISPR-assoc_prot_Cse3"/>
</dbReference>
<proteinExistence type="predicted"/>
<protein>
    <submittedName>
        <fullName evidence="1">CRISPR-associated protein Cse3</fullName>
    </submittedName>
</protein>
<dbReference type="EMBL" id="JFZB01000063">
    <property type="protein sequence ID" value="KFI24213.1"/>
    <property type="molecule type" value="Genomic_DNA"/>
</dbReference>